<evidence type="ECO:0000256" key="7">
    <source>
        <dbReference type="ARBA" id="ARBA00023224"/>
    </source>
</evidence>
<dbReference type="GO" id="GO:0030424">
    <property type="term" value="C:axon"/>
    <property type="evidence" value="ECO:0007669"/>
    <property type="project" value="TreeGrafter"/>
</dbReference>
<name>A0A9N9XPQ1_PHYSR</name>
<dbReference type="Pfam" id="PF08395">
    <property type="entry name" value="7tm_7"/>
    <property type="match status" value="1"/>
</dbReference>
<feature type="transmembrane region" description="Helical" evidence="8">
    <location>
        <begin position="241"/>
        <end position="264"/>
    </location>
</feature>
<evidence type="ECO:0000256" key="1">
    <source>
        <dbReference type="ARBA" id="ARBA00004651"/>
    </source>
</evidence>
<keyword evidence="3 8" id="KW-0812">Transmembrane</keyword>
<dbReference type="Proteomes" id="UP001153712">
    <property type="component" value="Chromosome 13"/>
</dbReference>
<evidence type="ECO:0000256" key="6">
    <source>
        <dbReference type="ARBA" id="ARBA00023170"/>
    </source>
</evidence>
<proteinExistence type="inferred from homology"/>
<evidence type="ECO:0000256" key="3">
    <source>
        <dbReference type="ARBA" id="ARBA00022692"/>
    </source>
</evidence>
<evidence type="ECO:0000313" key="9">
    <source>
        <dbReference type="EMBL" id="CAG9857236.1"/>
    </source>
</evidence>
<comment type="subcellular location">
    <subcellularLocation>
        <location evidence="1 8">Cell membrane</location>
        <topology evidence="1 8">Multi-pass membrane protein</topology>
    </subcellularLocation>
</comment>
<keyword evidence="4 8" id="KW-1133">Transmembrane helix</keyword>
<dbReference type="OrthoDB" id="5795306at2759"/>
<evidence type="ECO:0000256" key="5">
    <source>
        <dbReference type="ARBA" id="ARBA00023136"/>
    </source>
</evidence>
<dbReference type="EMBL" id="OU900106">
    <property type="protein sequence ID" value="CAG9857236.1"/>
    <property type="molecule type" value="Genomic_DNA"/>
</dbReference>
<evidence type="ECO:0000256" key="8">
    <source>
        <dbReference type="RuleBase" id="RU363108"/>
    </source>
</evidence>
<feature type="transmembrane region" description="Helical" evidence="8">
    <location>
        <begin position="362"/>
        <end position="383"/>
    </location>
</feature>
<dbReference type="GO" id="GO:0043025">
    <property type="term" value="C:neuronal cell body"/>
    <property type="evidence" value="ECO:0007669"/>
    <property type="project" value="TreeGrafter"/>
</dbReference>
<organism evidence="9 10">
    <name type="scientific">Phyllotreta striolata</name>
    <name type="common">Striped flea beetle</name>
    <name type="synonym">Crioceris striolata</name>
    <dbReference type="NCBI Taxonomy" id="444603"/>
    <lineage>
        <taxon>Eukaryota</taxon>
        <taxon>Metazoa</taxon>
        <taxon>Ecdysozoa</taxon>
        <taxon>Arthropoda</taxon>
        <taxon>Hexapoda</taxon>
        <taxon>Insecta</taxon>
        <taxon>Pterygota</taxon>
        <taxon>Neoptera</taxon>
        <taxon>Endopterygota</taxon>
        <taxon>Coleoptera</taxon>
        <taxon>Polyphaga</taxon>
        <taxon>Cucujiformia</taxon>
        <taxon>Chrysomeloidea</taxon>
        <taxon>Chrysomelidae</taxon>
        <taxon>Galerucinae</taxon>
        <taxon>Alticini</taxon>
        <taxon>Phyllotreta</taxon>
    </lineage>
</organism>
<evidence type="ECO:0000313" key="10">
    <source>
        <dbReference type="Proteomes" id="UP001153712"/>
    </source>
</evidence>
<dbReference type="GO" id="GO:0008049">
    <property type="term" value="P:male courtship behavior"/>
    <property type="evidence" value="ECO:0007669"/>
    <property type="project" value="TreeGrafter"/>
</dbReference>
<reference evidence="9" key="1">
    <citation type="submission" date="2022-01" db="EMBL/GenBank/DDBJ databases">
        <authorList>
            <person name="King R."/>
        </authorList>
    </citation>
    <scope>NUCLEOTIDE SEQUENCE</scope>
</reference>
<dbReference type="PANTHER" id="PTHR21143:SF104">
    <property type="entry name" value="GUSTATORY RECEPTOR 8A-RELATED"/>
    <property type="match status" value="1"/>
</dbReference>
<dbReference type="InterPro" id="IPR013604">
    <property type="entry name" value="7TM_chemorcpt"/>
</dbReference>
<keyword evidence="6 8" id="KW-0675">Receptor</keyword>
<keyword evidence="5 8" id="KW-0472">Membrane</keyword>
<feature type="transmembrane region" description="Helical" evidence="8">
    <location>
        <begin position="284"/>
        <end position="304"/>
    </location>
</feature>
<dbReference type="GO" id="GO:0030425">
    <property type="term" value="C:dendrite"/>
    <property type="evidence" value="ECO:0007669"/>
    <property type="project" value="TreeGrafter"/>
</dbReference>
<dbReference type="GO" id="GO:0007635">
    <property type="term" value="P:chemosensory behavior"/>
    <property type="evidence" value="ECO:0007669"/>
    <property type="project" value="TreeGrafter"/>
</dbReference>
<dbReference type="GO" id="GO:0005886">
    <property type="term" value="C:plasma membrane"/>
    <property type="evidence" value="ECO:0007669"/>
    <property type="project" value="UniProtKB-SubCell"/>
</dbReference>
<comment type="caution">
    <text evidence="8">Lacks conserved residue(s) required for the propagation of feature annotation.</text>
</comment>
<dbReference type="PANTHER" id="PTHR21143">
    <property type="entry name" value="INVERTEBRATE GUSTATORY RECEPTOR"/>
    <property type="match status" value="1"/>
</dbReference>
<gene>
    <name evidence="9" type="ORF">PHYEVI_LOCUS3641</name>
</gene>
<evidence type="ECO:0000256" key="2">
    <source>
        <dbReference type="ARBA" id="ARBA00022475"/>
    </source>
</evidence>
<comment type="similarity">
    <text evidence="8">Belongs to the insect chemoreceptor superfamily. Gustatory receptor (GR) family.</text>
</comment>
<keyword evidence="2 8" id="KW-1003">Cell membrane</keyword>
<accession>A0A9N9XPQ1</accession>
<evidence type="ECO:0000256" key="4">
    <source>
        <dbReference type="ARBA" id="ARBA00022989"/>
    </source>
</evidence>
<keyword evidence="7 8" id="KW-0807">Transducer</keyword>
<sequence length="386" mass="45100">MIYFAYLSSICAWFVAMNEMKQCNRVASFDGIMHGKLLTMARFMGVVPFSIEKSTNSKMYVVFLILVYASVEVWQIKVRISETIIWTNYMSVISDTFQFINENIIMASVFSSSLAREEHWLKFFHRMKIFEDLNPEEDIGVFVKFAEYAPIGLFFWMVANDSFQIIYYTYSTETITPYLTFYVSNTYIIFTSVVLCEMAGVIEKFQMNLNADFSLLNKRKNFLCESLIKLFRSKITLISRFMININALFGWNMLTLFIVFIISILNFITTSFIRLKHWSLEMELFAITDVIRIVMFSIDMLLVMSKCDRIQKHNDNFVLNCYYLQEGMPNSRIREELMHLAQYSEKLAPKFSAVGFFVVNRLIIGAMFSSITTYLIVCIQFNLSSG</sequence>
<protein>
    <recommendedName>
        <fullName evidence="8">Gustatory receptor</fullName>
    </recommendedName>
</protein>
<keyword evidence="10" id="KW-1185">Reference proteome</keyword>
<dbReference type="GO" id="GO:0050909">
    <property type="term" value="P:sensory perception of taste"/>
    <property type="evidence" value="ECO:0007669"/>
    <property type="project" value="InterPro"/>
</dbReference>
<comment type="function">
    <text evidence="8">Gustatory receptor which mediates acceptance or avoidance behavior, depending on its substrates.</text>
</comment>
<dbReference type="AlphaFoldDB" id="A0A9N9XPQ1"/>
<dbReference type="GO" id="GO:0007165">
    <property type="term" value="P:signal transduction"/>
    <property type="evidence" value="ECO:0007669"/>
    <property type="project" value="UniProtKB-KW"/>
</dbReference>